<evidence type="ECO:0000313" key="4">
    <source>
        <dbReference type="Proteomes" id="UP000247702"/>
    </source>
</evidence>
<evidence type="ECO:0000313" key="2">
    <source>
        <dbReference type="EMBL" id="GBB94310.1"/>
    </source>
</evidence>
<dbReference type="EMBL" id="BLAL01000334">
    <property type="protein sequence ID" value="GET03784.1"/>
    <property type="molecule type" value="Genomic_DNA"/>
</dbReference>
<dbReference type="PANTHER" id="PTHR11102">
    <property type="entry name" value="SEL-1-LIKE PROTEIN"/>
    <property type="match status" value="1"/>
</dbReference>
<dbReference type="SUPFAM" id="SSF81901">
    <property type="entry name" value="HCP-like"/>
    <property type="match status" value="2"/>
</dbReference>
<reference evidence="2 4" key="1">
    <citation type="submission" date="2017-11" db="EMBL/GenBank/DDBJ databases">
        <title>The genome of Rhizophagus clarus HR1 reveals common genetic basis of auxotrophy among arbuscular mycorrhizal fungi.</title>
        <authorList>
            <person name="Kobayashi Y."/>
        </authorList>
    </citation>
    <scope>NUCLEOTIDE SEQUENCE [LARGE SCALE GENOMIC DNA]</scope>
    <source>
        <strain evidence="2 4">HR1</strain>
    </source>
</reference>
<reference evidence="3" key="2">
    <citation type="submission" date="2019-10" db="EMBL/GenBank/DDBJ databases">
        <title>Conservation and host-specific expression of non-tandemly repeated heterogenous ribosome RNA gene in arbuscular mycorrhizal fungi.</title>
        <authorList>
            <person name="Maeda T."/>
            <person name="Kobayashi Y."/>
            <person name="Nakagawa T."/>
            <person name="Ezawa T."/>
            <person name="Yamaguchi K."/>
            <person name="Bino T."/>
            <person name="Nishimoto Y."/>
            <person name="Shigenobu S."/>
            <person name="Kawaguchi M."/>
        </authorList>
    </citation>
    <scope>NUCLEOTIDE SEQUENCE</scope>
    <source>
        <strain evidence="3">HR1</strain>
    </source>
</reference>
<name>A0A2Z6QWE5_9GLOM</name>
<gene>
    <name evidence="3" type="ORF">RCL2_003010800</name>
    <name evidence="2" type="ORF">RclHR1_02330008</name>
</gene>
<dbReference type="PANTHER" id="PTHR11102:SF160">
    <property type="entry name" value="ERAD-ASSOCIATED E3 UBIQUITIN-PROTEIN LIGASE COMPONENT HRD3"/>
    <property type="match status" value="1"/>
</dbReference>
<protein>
    <submittedName>
        <fullName evidence="3">Sel1 repeat family protein</fullName>
    </submittedName>
</protein>
<dbReference type="InterPro" id="IPR006597">
    <property type="entry name" value="Sel1-like"/>
</dbReference>
<dbReference type="InterPro" id="IPR050767">
    <property type="entry name" value="Sel1_AlgK"/>
</dbReference>
<dbReference type="OrthoDB" id="2384430at2759"/>
<dbReference type="Pfam" id="PF08238">
    <property type="entry name" value="Sel1"/>
    <property type="match status" value="7"/>
</dbReference>
<dbReference type="InterPro" id="IPR011990">
    <property type="entry name" value="TPR-like_helical_dom_sf"/>
</dbReference>
<sequence>MSPFFSLSDKIIQKSSSNISNNYEIFLKEISIKFYQKILDMDDFNNLENILSELLNVNDKNTKTILEKMKNHKEKEILFSSIIGFFYQYGIGCDIDKDKALELYLLAIKNEESLDHKFNLLEMNNDNNDDDDEFIMFQNINCIIGKYLLSLYYYKDIILDIRNLDGLSDIVIKYLKSARKGDPIDQYNLGVCYQYGKGVTQDYKKAFEWYFKSANNGYARGQCNLGLCYYYGRGTIQDYKNAFEWYFKSANNGCAKGQNNLGYCYQYGKGVKLDYKKAFDWYFKSANNGYAGGQYNLGYCYYDGKGIAQNYDKAFEWYLRSANNGHAMSKNNLGYCYEYGEGVPQDYNKAFEWYFKSAIDGCDLGQYNLGYCYYNGIGTRINIEKAIFWYKKALNSGVEGAYIDSNKILSRKNYVYNSKNNINY</sequence>
<dbReference type="AlphaFoldDB" id="A0A2Z6QWE5"/>
<accession>A0A2Z6QWE5</accession>
<dbReference type="Proteomes" id="UP000247702">
    <property type="component" value="Unassembled WGS sequence"/>
</dbReference>
<dbReference type="EMBL" id="BEXD01001480">
    <property type="protein sequence ID" value="GBB94310.1"/>
    <property type="molecule type" value="Genomic_DNA"/>
</dbReference>
<dbReference type="SMART" id="SM00671">
    <property type="entry name" value="SEL1"/>
    <property type="match status" value="7"/>
</dbReference>
<proteinExistence type="inferred from homology"/>
<evidence type="ECO:0000313" key="3">
    <source>
        <dbReference type="EMBL" id="GET03784.1"/>
    </source>
</evidence>
<comment type="caution">
    <text evidence="2">The sequence shown here is derived from an EMBL/GenBank/DDBJ whole genome shotgun (WGS) entry which is preliminary data.</text>
</comment>
<evidence type="ECO:0000256" key="1">
    <source>
        <dbReference type="ARBA" id="ARBA00038101"/>
    </source>
</evidence>
<dbReference type="Proteomes" id="UP000615446">
    <property type="component" value="Unassembled WGS sequence"/>
</dbReference>
<organism evidence="2 4">
    <name type="scientific">Rhizophagus clarus</name>
    <dbReference type="NCBI Taxonomy" id="94130"/>
    <lineage>
        <taxon>Eukaryota</taxon>
        <taxon>Fungi</taxon>
        <taxon>Fungi incertae sedis</taxon>
        <taxon>Mucoromycota</taxon>
        <taxon>Glomeromycotina</taxon>
        <taxon>Glomeromycetes</taxon>
        <taxon>Glomerales</taxon>
        <taxon>Glomeraceae</taxon>
        <taxon>Rhizophagus</taxon>
    </lineage>
</organism>
<dbReference type="STRING" id="94130.A0A2Z6QWE5"/>
<comment type="similarity">
    <text evidence="1">Belongs to the sel-1 family.</text>
</comment>
<dbReference type="Gene3D" id="1.25.40.10">
    <property type="entry name" value="Tetratricopeptide repeat domain"/>
    <property type="match status" value="2"/>
</dbReference>
<keyword evidence="4" id="KW-1185">Reference proteome</keyword>